<dbReference type="EMBL" id="CP080628">
    <property type="protein sequence ID" value="UYV20934.1"/>
    <property type="molecule type" value="Genomic_DNA"/>
</dbReference>
<keyword evidence="1" id="KW-0614">Plasmid</keyword>
<accession>A0ABY6JV49</accession>
<evidence type="ECO:0008006" key="3">
    <source>
        <dbReference type="Google" id="ProtNLM"/>
    </source>
</evidence>
<gene>
    <name evidence="1" type="ORF">K1Y77_17085</name>
</gene>
<evidence type="ECO:0000313" key="2">
    <source>
        <dbReference type="Proteomes" id="UP001163082"/>
    </source>
</evidence>
<proteinExistence type="predicted"/>
<name>A0ABY6JV49_9GAMM</name>
<keyword evidence="2" id="KW-1185">Reference proteome</keyword>
<dbReference type="RefSeq" id="WP_264431613.1">
    <property type="nucleotide sequence ID" value="NZ_CP080628.1"/>
</dbReference>
<geneLocation type="plasmid" evidence="1 2">
    <name>unnamed</name>
</geneLocation>
<organism evidence="1 2">
    <name type="scientific">Halomonas qaidamensis</name>
    <dbReference type="NCBI Taxonomy" id="2866211"/>
    <lineage>
        <taxon>Bacteria</taxon>
        <taxon>Pseudomonadati</taxon>
        <taxon>Pseudomonadota</taxon>
        <taxon>Gammaproteobacteria</taxon>
        <taxon>Oceanospirillales</taxon>
        <taxon>Halomonadaceae</taxon>
        <taxon>Halomonas</taxon>
    </lineage>
</organism>
<protein>
    <recommendedName>
        <fullName evidence="3">Mor transcription activator domain-containing protein</fullName>
    </recommendedName>
</protein>
<evidence type="ECO:0000313" key="1">
    <source>
        <dbReference type="EMBL" id="UYV20934.1"/>
    </source>
</evidence>
<dbReference type="Proteomes" id="UP001163082">
    <property type="component" value="Plasmid unnamed"/>
</dbReference>
<reference evidence="1" key="1">
    <citation type="journal article" date="2022" name="Antonie Van Leeuwenhoek">
        <title>Whole genome sequencing of the halophilic Halomonas qaidamensis XH36, a novel species strain with high ectoine production.</title>
        <authorList>
            <person name="Zhang T."/>
            <person name="Cui T."/>
            <person name="Cao Y."/>
            <person name="Li Y."/>
            <person name="Li F."/>
            <person name="Zhu D."/>
            <person name="Xing J."/>
        </authorList>
    </citation>
    <scope>NUCLEOTIDE SEQUENCE</scope>
    <source>
        <strain evidence="1">XH36</strain>
    </source>
</reference>
<sequence length="142" mass="15453">MGRRAANDLDDLLERWARWCLECAGAGFGTSVLGLLIDNGGIVSRSTGGTGGEPMCAQSYPLEERIEYAVVALARDDLLAADVLRLEYNAGVARVVNRRKLRGYDHRNIGQLQKAHALGVGVATYRRRLAKGRAQIETTLAL</sequence>